<dbReference type="SMART" id="SM00530">
    <property type="entry name" value="HTH_XRE"/>
    <property type="match status" value="1"/>
</dbReference>
<dbReference type="InterPro" id="IPR010982">
    <property type="entry name" value="Lambda_DNA-bd_dom_sf"/>
</dbReference>
<evidence type="ECO:0000313" key="4">
    <source>
        <dbReference type="Proteomes" id="UP000825100"/>
    </source>
</evidence>
<dbReference type="Gene3D" id="1.10.260.40">
    <property type="entry name" value="lambda repressor-like DNA-binding domains"/>
    <property type="match status" value="1"/>
</dbReference>
<dbReference type="EMBL" id="AP024685">
    <property type="protein sequence ID" value="BCX29500.1"/>
    <property type="molecule type" value="Genomic_DNA"/>
</dbReference>
<dbReference type="Proteomes" id="UP000825100">
    <property type="component" value="Chromosome"/>
</dbReference>
<dbReference type="SUPFAM" id="SSF47413">
    <property type="entry name" value="lambda repressor-like DNA-binding domains"/>
    <property type="match status" value="1"/>
</dbReference>
<reference evidence="3 4" key="1">
    <citation type="submission" date="2021-05" db="EMBL/GenBank/DDBJ databases">
        <title>Complete Genome Sequence of Latilactobacillus sp. Strain WDN19, a High D-Aspartate-producing Lactic Acid Bacterium Isolated from a Japanese Pickle.</title>
        <authorList>
            <person name="Kajitani K."/>
            <person name="Takahashi S."/>
        </authorList>
    </citation>
    <scope>NUCLEOTIDE SEQUENCE [LARGE SCALE GENOMIC DNA]</scope>
    <source>
        <strain evidence="3 4">WDN19</strain>
    </source>
</reference>
<feature type="domain" description="HTH cro/C1-type" evidence="2">
    <location>
        <begin position="5"/>
        <end position="59"/>
    </location>
</feature>
<dbReference type="PANTHER" id="PTHR46558:SF11">
    <property type="entry name" value="HTH-TYPE TRANSCRIPTIONAL REGULATOR XRE"/>
    <property type="match status" value="1"/>
</dbReference>
<accession>A0ABM7QR80</accession>
<protein>
    <recommendedName>
        <fullName evidence="2">HTH cro/C1-type domain-containing protein</fullName>
    </recommendedName>
</protein>
<dbReference type="PROSITE" id="PS50943">
    <property type="entry name" value="HTH_CROC1"/>
    <property type="match status" value="1"/>
</dbReference>
<dbReference type="CDD" id="cd00093">
    <property type="entry name" value="HTH_XRE"/>
    <property type="match status" value="1"/>
</dbReference>
<evidence type="ECO:0000256" key="1">
    <source>
        <dbReference type="ARBA" id="ARBA00023125"/>
    </source>
</evidence>
<keyword evidence="4" id="KW-1185">Reference proteome</keyword>
<gene>
    <name evidence="3" type="ORF">LTWDN19_00670</name>
</gene>
<dbReference type="InterPro" id="IPR001387">
    <property type="entry name" value="Cro/C1-type_HTH"/>
</dbReference>
<name>A0ABM7QR80_LATCU</name>
<sequence>MKNRIKKLRLERDVSQAELAEALKTSRQAISNYEKGLREPKIDTFVILADYLNVSATYLMGFDE</sequence>
<dbReference type="PANTHER" id="PTHR46558">
    <property type="entry name" value="TRACRIPTIONAL REGULATORY PROTEIN-RELATED-RELATED"/>
    <property type="match status" value="1"/>
</dbReference>
<organism evidence="3 4">
    <name type="scientific">Latilactobacillus curvatus</name>
    <name type="common">Lactobacillus curvatus</name>
    <dbReference type="NCBI Taxonomy" id="28038"/>
    <lineage>
        <taxon>Bacteria</taxon>
        <taxon>Bacillati</taxon>
        <taxon>Bacillota</taxon>
        <taxon>Bacilli</taxon>
        <taxon>Lactobacillales</taxon>
        <taxon>Lactobacillaceae</taxon>
        <taxon>Latilactobacillus</taxon>
    </lineage>
</organism>
<dbReference type="RefSeq" id="WP_146955410.1">
    <property type="nucleotide sequence ID" value="NZ_AP024685.1"/>
</dbReference>
<dbReference type="Pfam" id="PF01381">
    <property type="entry name" value="HTH_3"/>
    <property type="match status" value="1"/>
</dbReference>
<evidence type="ECO:0000259" key="2">
    <source>
        <dbReference type="PROSITE" id="PS50943"/>
    </source>
</evidence>
<keyword evidence="1" id="KW-0238">DNA-binding</keyword>
<proteinExistence type="predicted"/>
<evidence type="ECO:0000313" key="3">
    <source>
        <dbReference type="EMBL" id="BCX29500.1"/>
    </source>
</evidence>